<dbReference type="EMBL" id="JBHMAF010000108">
    <property type="protein sequence ID" value="MFB9759997.1"/>
    <property type="molecule type" value="Genomic_DNA"/>
</dbReference>
<dbReference type="Pfam" id="PF01636">
    <property type="entry name" value="APH"/>
    <property type="match status" value="1"/>
</dbReference>
<proteinExistence type="predicted"/>
<evidence type="ECO:0000313" key="2">
    <source>
        <dbReference type="EMBL" id="MFB9759997.1"/>
    </source>
</evidence>
<evidence type="ECO:0000259" key="1">
    <source>
        <dbReference type="Pfam" id="PF01636"/>
    </source>
</evidence>
<feature type="domain" description="Aminoglycoside phosphotransferase" evidence="1">
    <location>
        <begin position="19"/>
        <end position="216"/>
    </location>
</feature>
<gene>
    <name evidence="2" type="ORF">ACFFMS_16645</name>
</gene>
<dbReference type="SUPFAM" id="SSF56112">
    <property type="entry name" value="Protein kinase-like (PK-like)"/>
    <property type="match status" value="1"/>
</dbReference>
<dbReference type="Gene3D" id="3.90.1200.10">
    <property type="match status" value="1"/>
</dbReference>
<name>A0ABV5WHY3_9BACI</name>
<organism evidence="2 3">
    <name type="scientific">Ectobacillus funiculus</name>
    <dbReference type="NCBI Taxonomy" id="137993"/>
    <lineage>
        <taxon>Bacteria</taxon>
        <taxon>Bacillati</taxon>
        <taxon>Bacillota</taxon>
        <taxon>Bacilli</taxon>
        <taxon>Bacillales</taxon>
        <taxon>Bacillaceae</taxon>
        <taxon>Ectobacillus</taxon>
    </lineage>
</organism>
<dbReference type="PANTHER" id="PTHR40086:SF1">
    <property type="entry name" value="CELL CYCLE REGULATOR CCRZ"/>
    <property type="match status" value="1"/>
</dbReference>
<accession>A0ABV5WHY3</accession>
<dbReference type="InterPro" id="IPR002575">
    <property type="entry name" value="Aminoglycoside_PTrfase"/>
</dbReference>
<evidence type="ECO:0000313" key="3">
    <source>
        <dbReference type="Proteomes" id="UP001589609"/>
    </source>
</evidence>
<dbReference type="PANTHER" id="PTHR40086">
    <property type="entry name" value="PHOSPHOTRANSFERASE YTMP-RELATED"/>
    <property type="match status" value="1"/>
</dbReference>
<sequence length="267" mass="30661">MNMKWLEQWLGEDWKVTPAGGATGDAYIAQQGERKLFLKRNSSPFLAVLSAEGIVPKLLWTKRMTNGDVISAQAWLNGRKLESTEMKNESVALLLQKIHSSQALLQMIQKLGKKPFLANDILNELLSILEEKVSQKGAVQKGLQYLRSSLAEVAHEELAVCHCDVNHNNWILSDDNELYLIDWDGAVIADPALDIGMLLYWYVPQSEWKSWLKHYDIEMTNSLLRRMEWYVIAQSIISLQWYTTKGKQEEASYWHDYLESLLASRAF</sequence>
<comment type="caution">
    <text evidence="2">The sequence shown here is derived from an EMBL/GenBank/DDBJ whole genome shotgun (WGS) entry which is preliminary data.</text>
</comment>
<dbReference type="InterPro" id="IPR011009">
    <property type="entry name" value="Kinase-like_dom_sf"/>
</dbReference>
<dbReference type="RefSeq" id="WP_379950335.1">
    <property type="nucleotide sequence ID" value="NZ_JBHMAF010000108.1"/>
</dbReference>
<dbReference type="Proteomes" id="UP001589609">
    <property type="component" value="Unassembled WGS sequence"/>
</dbReference>
<protein>
    <submittedName>
        <fullName evidence="2">Phosphotransferase family protein</fullName>
    </submittedName>
</protein>
<reference evidence="2 3" key="1">
    <citation type="submission" date="2024-09" db="EMBL/GenBank/DDBJ databases">
        <authorList>
            <person name="Sun Q."/>
            <person name="Mori K."/>
        </authorList>
    </citation>
    <scope>NUCLEOTIDE SEQUENCE [LARGE SCALE GENOMIC DNA]</scope>
    <source>
        <strain evidence="2 3">JCM 11201</strain>
    </source>
</reference>
<keyword evidence="3" id="KW-1185">Reference proteome</keyword>
<dbReference type="InterPro" id="IPR052077">
    <property type="entry name" value="CcrZ_PhaseVar_Mediator"/>
</dbReference>